<accession>A0ABQ5N4A4</accession>
<dbReference type="PANTHER" id="PTHR35789:SF1">
    <property type="entry name" value="SPORE GERMINATION PROTEIN B3"/>
    <property type="match status" value="1"/>
</dbReference>
<dbReference type="Proteomes" id="UP001208567">
    <property type="component" value="Unassembled WGS sequence"/>
</dbReference>
<evidence type="ECO:0000256" key="6">
    <source>
        <dbReference type="ARBA" id="ARBA00023139"/>
    </source>
</evidence>
<organism evidence="10 11">
    <name type="scientific">Clostridium omnivorum</name>
    <dbReference type="NCBI Taxonomy" id="1604902"/>
    <lineage>
        <taxon>Bacteria</taxon>
        <taxon>Bacillati</taxon>
        <taxon>Bacillota</taxon>
        <taxon>Clostridia</taxon>
        <taxon>Eubacteriales</taxon>
        <taxon>Clostridiaceae</taxon>
        <taxon>Clostridium</taxon>
    </lineage>
</organism>
<keyword evidence="6" id="KW-0564">Palmitate</keyword>
<keyword evidence="5" id="KW-0472">Membrane</keyword>
<gene>
    <name evidence="10" type="primary">grkc</name>
    <name evidence="10" type="ORF">bsdE14_14400</name>
</gene>
<dbReference type="InterPro" id="IPR046953">
    <property type="entry name" value="Spore_GerAC-like_C"/>
</dbReference>
<dbReference type="InterPro" id="IPR057336">
    <property type="entry name" value="GerAC_N"/>
</dbReference>
<keyword evidence="7" id="KW-0449">Lipoprotein</keyword>
<keyword evidence="4" id="KW-0732">Signal</keyword>
<dbReference type="Gene3D" id="3.30.300.210">
    <property type="entry name" value="Nutrient germinant receptor protein C, domain 3"/>
    <property type="match status" value="1"/>
</dbReference>
<dbReference type="Pfam" id="PF25198">
    <property type="entry name" value="Spore_GerAC_N"/>
    <property type="match status" value="1"/>
</dbReference>
<dbReference type="Pfam" id="PF05504">
    <property type="entry name" value="Spore_GerAC"/>
    <property type="match status" value="1"/>
</dbReference>
<keyword evidence="11" id="KW-1185">Reference proteome</keyword>
<comment type="caution">
    <text evidence="10">The sequence shown here is derived from an EMBL/GenBank/DDBJ whole genome shotgun (WGS) entry which is preliminary data.</text>
</comment>
<evidence type="ECO:0000313" key="11">
    <source>
        <dbReference type="Proteomes" id="UP001208567"/>
    </source>
</evidence>
<evidence type="ECO:0000259" key="9">
    <source>
        <dbReference type="Pfam" id="PF25198"/>
    </source>
</evidence>
<evidence type="ECO:0000256" key="1">
    <source>
        <dbReference type="ARBA" id="ARBA00004635"/>
    </source>
</evidence>
<dbReference type="PANTHER" id="PTHR35789">
    <property type="entry name" value="SPORE GERMINATION PROTEIN B3"/>
    <property type="match status" value="1"/>
</dbReference>
<protein>
    <submittedName>
        <fullName evidence="10">Germination protein</fullName>
    </submittedName>
</protein>
<evidence type="ECO:0000256" key="3">
    <source>
        <dbReference type="ARBA" id="ARBA00022544"/>
    </source>
</evidence>
<evidence type="ECO:0000256" key="7">
    <source>
        <dbReference type="ARBA" id="ARBA00023288"/>
    </source>
</evidence>
<comment type="subcellular location">
    <subcellularLocation>
        <location evidence="1">Membrane</location>
        <topology evidence="1">Lipid-anchor</topology>
    </subcellularLocation>
</comment>
<dbReference type="InterPro" id="IPR008844">
    <property type="entry name" value="Spore_GerAC-like"/>
</dbReference>
<dbReference type="InterPro" id="IPR038501">
    <property type="entry name" value="Spore_GerAC_C_sf"/>
</dbReference>
<dbReference type="RefSeq" id="WP_264849297.1">
    <property type="nucleotide sequence ID" value="NZ_BRXR01000001.1"/>
</dbReference>
<evidence type="ECO:0000256" key="4">
    <source>
        <dbReference type="ARBA" id="ARBA00022729"/>
    </source>
</evidence>
<evidence type="ECO:0000259" key="8">
    <source>
        <dbReference type="Pfam" id="PF05504"/>
    </source>
</evidence>
<evidence type="ECO:0000313" key="10">
    <source>
        <dbReference type="EMBL" id="GLC30030.1"/>
    </source>
</evidence>
<dbReference type="EMBL" id="BRXR01000001">
    <property type="protein sequence ID" value="GLC30030.1"/>
    <property type="molecule type" value="Genomic_DNA"/>
</dbReference>
<keyword evidence="3" id="KW-0309">Germination</keyword>
<name>A0ABQ5N4A4_9CLOT</name>
<evidence type="ECO:0000256" key="5">
    <source>
        <dbReference type="ARBA" id="ARBA00023136"/>
    </source>
</evidence>
<dbReference type="NCBIfam" id="TIGR02887">
    <property type="entry name" value="spore_ger_x_C"/>
    <property type="match status" value="1"/>
</dbReference>
<sequence>MIKKYSKLCFILILSLTLEGCWDYEDINRRSISLAIGIDKKGNKGQANTEFAEFSSSIGKGKEGPQVPGKYHNRSVGKDFEDVRAEYDAKIPFVDFSGANRVVVFSKEYAQDGIEQYINRIDFIQGLRKSLLVVVSRETTDTLFEANVVNDISAGYAIEDTIRSLSKQGMTIYKTAQDIQSDIQVKDIGFLLPYVGLEDNSIKLLGLAVLKDAKLVGLIDEKESRGFLFLVEDKPVFRESIISPENKSNKISIESVLKKRKIKTSYNDNRININIGLNFDAKMQYGYFIEPISSKAISEAEHIVAEDLKKEVNSALEKSKGEFQSDVFGFARYFRADNPSIYKQLKWKEEYPNVNFNVEVKVKIINTNLFNSDMKKKS</sequence>
<comment type="similarity">
    <text evidence="2">Belongs to the GerABKC lipoprotein family.</text>
</comment>
<evidence type="ECO:0000256" key="2">
    <source>
        <dbReference type="ARBA" id="ARBA00007886"/>
    </source>
</evidence>
<feature type="domain" description="Spore germination GerAC-like C-terminal" evidence="8">
    <location>
        <begin position="206"/>
        <end position="367"/>
    </location>
</feature>
<reference evidence="10 11" key="1">
    <citation type="journal article" date="2024" name="Int. J. Syst. Evol. Microbiol.">
        <title>Clostridium omnivorum sp. nov., isolated from anoxic soil under the treatment of reductive soil disinfestation.</title>
        <authorList>
            <person name="Ueki A."/>
            <person name="Tonouchi A."/>
            <person name="Kaku N."/>
            <person name="Honma S."/>
            <person name="Ueki K."/>
        </authorList>
    </citation>
    <scope>NUCLEOTIDE SEQUENCE [LARGE SCALE GENOMIC DNA]</scope>
    <source>
        <strain evidence="10 11">E14</strain>
    </source>
</reference>
<feature type="domain" description="Spore germination protein N-terminal" evidence="9">
    <location>
        <begin position="23"/>
        <end position="196"/>
    </location>
</feature>
<proteinExistence type="inferred from homology"/>